<dbReference type="Proteomes" id="UP000050794">
    <property type="component" value="Unassembled WGS sequence"/>
</dbReference>
<protein>
    <submittedName>
        <fullName evidence="1 3">Uncharacterized protein</fullName>
    </submittedName>
</protein>
<organism evidence="2 3">
    <name type="scientific">Toxocara canis</name>
    <name type="common">Canine roundworm</name>
    <dbReference type="NCBI Taxonomy" id="6265"/>
    <lineage>
        <taxon>Eukaryota</taxon>
        <taxon>Metazoa</taxon>
        <taxon>Ecdysozoa</taxon>
        <taxon>Nematoda</taxon>
        <taxon>Chromadorea</taxon>
        <taxon>Rhabditida</taxon>
        <taxon>Spirurina</taxon>
        <taxon>Ascaridomorpha</taxon>
        <taxon>Ascaridoidea</taxon>
        <taxon>Toxocaridae</taxon>
        <taxon>Toxocara</taxon>
    </lineage>
</organism>
<keyword evidence="2" id="KW-1185">Reference proteome</keyword>
<accession>A0A183UXD7</accession>
<sequence length="93" mass="10876">MSFSAHSTITRTHNYVFTDSSSKAYTTAVHLRSGRRDPKKTNVRFAMHWLAPIDRIPIPQLERMRIRTVRESAFVAVRQRYSSMCDSNSFFLH</sequence>
<dbReference type="WBParaSite" id="TCNE_0001315701-mRNA-1">
    <property type="protein sequence ID" value="TCNE_0001315701-mRNA-1"/>
    <property type="gene ID" value="TCNE_0001315701"/>
</dbReference>
<proteinExistence type="predicted"/>
<name>A0A183UXD7_TOXCA</name>
<dbReference type="AlphaFoldDB" id="A0A183UXD7"/>
<evidence type="ECO:0000313" key="1">
    <source>
        <dbReference type="EMBL" id="VDM44478.1"/>
    </source>
</evidence>
<evidence type="ECO:0000313" key="2">
    <source>
        <dbReference type="Proteomes" id="UP000050794"/>
    </source>
</evidence>
<gene>
    <name evidence="1" type="ORF">TCNE_LOCUS13157</name>
</gene>
<reference evidence="3" key="1">
    <citation type="submission" date="2016-06" db="UniProtKB">
        <authorList>
            <consortium name="WormBaseParasite"/>
        </authorList>
    </citation>
    <scope>IDENTIFICATION</scope>
</reference>
<dbReference type="EMBL" id="UYWY01021588">
    <property type="protein sequence ID" value="VDM44478.1"/>
    <property type="molecule type" value="Genomic_DNA"/>
</dbReference>
<reference evidence="1 2" key="2">
    <citation type="submission" date="2018-11" db="EMBL/GenBank/DDBJ databases">
        <authorList>
            <consortium name="Pathogen Informatics"/>
        </authorList>
    </citation>
    <scope>NUCLEOTIDE SEQUENCE [LARGE SCALE GENOMIC DNA]</scope>
</reference>
<dbReference type="Pfam" id="PF05380">
    <property type="entry name" value="Peptidase_A17"/>
    <property type="match status" value="1"/>
</dbReference>
<evidence type="ECO:0000313" key="3">
    <source>
        <dbReference type="WBParaSite" id="TCNE_0001315701-mRNA-1"/>
    </source>
</evidence>
<dbReference type="InterPro" id="IPR008042">
    <property type="entry name" value="Retrotrans_Pao"/>
</dbReference>